<evidence type="ECO:0000313" key="4">
    <source>
        <dbReference type="EMBL" id="GEU77221.1"/>
    </source>
</evidence>
<feature type="domain" description="Reverse transcriptase Ty1/copia-type" evidence="3">
    <location>
        <begin position="678"/>
        <end position="772"/>
    </location>
</feature>
<evidence type="ECO:0000259" key="3">
    <source>
        <dbReference type="Pfam" id="PF07727"/>
    </source>
</evidence>
<dbReference type="PANTHER" id="PTHR11439:SF495">
    <property type="entry name" value="REVERSE TRANSCRIPTASE, RNA-DEPENDENT DNA POLYMERASE-RELATED"/>
    <property type="match status" value="1"/>
</dbReference>
<feature type="region of interest" description="Disordered" evidence="2">
    <location>
        <begin position="1515"/>
        <end position="1542"/>
    </location>
</feature>
<accession>A0A6L2MTB1</accession>
<feature type="compositionally biased region" description="Basic and acidic residues" evidence="2">
    <location>
        <begin position="1515"/>
        <end position="1535"/>
    </location>
</feature>
<keyword evidence="1" id="KW-0175">Coiled coil</keyword>
<feature type="compositionally biased region" description="Basic and acidic residues" evidence="2">
    <location>
        <begin position="615"/>
        <end position="630"/>
    </location>
</feature>
<name>A0A6L2MTB1_TANCI</name>
<feature type="region of interest" description="Disordered" evidence="2">
    <location>
        <begin position="1049"/>
        <end position="1073"/>
    </location>
</feature>
<evidence type="ECO:0000256" key="1">
    <source>
        <dbReference type="SAM" id="Coils"/>
    </source>
</evidence>
<dbReference type="Pfam" id="PF07727">
    <property type="entry name" value="RVT_2"/>
    <property type="match status" value="1"/>
</dbReference>
<proteinExistence type="predicted"/>
<feature type="compositionally biased region" description="Basic and acidic residues" evidence="2">
    <location>
        <begin position="195"/>
        <end position="233"/>
    </location>
</feature>
<feature type="coiled-coil region" evidence="1">
    <location>
        <begin position="1126"/>
        <end position="1153"/>
    </location>
</feature>
<gene>
    <name evidence="4" type="ORF">Tci_049199</name>
</gene>
<protein>
    <submittedName>
        <fullName evidence="4">Putative ribonuclease H-like domain-containing protein</fullName>
    </submittedName>
</protein>
<dbReference type="CDD" id="cd09272">
    <property type="entry name" value="RNase_HI_RT_Ty1"/>
    <property type="match status" value="1"/>
</dbReference>
<organism evidence="4">
    <name type="scientific">Tanacetum cinerariifolium</name>
    <name type="common">Dalmatian daisy</name>
    <name type="synonym">Chrysanthemum cinerariifolium</name>
    <dbReference type="NCBI Taxonomy" id="118510"/>
    <lineage>
        <taxon>Eukaryota</taxon>
        <taxon>Viridiplantae</taxon>
        <taxon>Streptophyta</taxon>
        <taxon>Embryophyta</taxon>
        <taxon>Tracheophyta</taxon>
        <taxon>Spermatophyta</taxon>
        <taxon>Magnoliopsida</taxon>
        <taxon>eudicotyledons</taxon>
        <taxon>Gunneridae</taxon>
        <taxon>Pentapetalae</taxon>
        <taxon>asterids</taxon>
        <taxon>campanulids</taxon>
        <taxon>Asterales</taxon>
        <taxon>Asteraceae</taxon>
        <taxon>Asteroideae</taxon>
        <taxon>Anthemideae</taxon>
        <taxon>Anthemidinae</taxon>
        <taxon>Tanacetum</taxon>
    </lineage>
</organism>
<feature type="region of interest" description="Disordered" evidence="2">
    <location>
        <begin position="615"/>
        <end position="644"/>
    </location>
</feature>
<comment type="caution">
    <text evidence="4">The sequence shown here is derived from an EMBL/GenBank/DDBJ whole genome shotgun (WGS) entry which is preliminary data.</text>
</comment>
<sequence length="1542" mass="174914">MIKVLPPKTTEEVVARERERKARTTLLMALPKDHLAKFHKIDNEKEMWEDIKSRFEIHGVGVSHEDANQKFLRSLPSSWFQVAFIMITKPGLDTLSFDELYNNLRVVERNVKGTTTSSSNTQNVAFVSAENTSSTNDVSTAYNVSSLSVLKSQKEGSSSYTDEVIHSFANQSSVHQLDYDDLEQIKEDDMEEMDLNGRDYRAKRNQDSRRRDAGYNGNKTKDNGRRPAYQDDSKDLVTINGEDINWSGHAEEDAQNYAMMAYSSSNSGFDNEVKSCSKACKESYARLKKLYDDQRDKLGDASVEITAYALVLKKVVCKTKVWTDAPIIEEYELDSDNDSMSNVQEDKEKPSFAFTDSVKHVKTSRENIKETGTTNHSPKIEKHDRNGHTKKGLGYAFTRKACFICGNKAHLADYQEFKGGSVAFGGSNGRITGKGKIKTGRLDFEDVYYAEELKHYNLFFVSQMCDKKKKVLFTDTDCLVLSPDFKLLDENQAEAVITACYVLNMVLVTKPQNKTPYELLTVENQANKSIGLKKANNSAGTQANDDQSANSEEIDLNEEHFVLPIWSAYSTTVKSLGDKIEKNTGFKTCEKPVSQVEQVFLEELEKLKRQEKKANDAAESLKKEATRDIHNASTSSTNLINTASTPLNDPSMPHLEDIYASQSKGIFTDSSYDDESVGHRQEEGIDYDKVFAPVARIESMRIFLAFASYMGFMVYQMDVKSVFLYGTIDEEVYVSQPPGFVDPKFSNKVYKVVKALYGLHQAPRACVKTASTPIETQKPLVKDEEAADVGVYLYRSMIGSLMYLTTSRPDIMFAVCACSRKSTARGCQFFGRRLISWQCKKHTIVATSTTEAEYVVAAHLCGQVLWIHNQLLDYGFNFMNTKIYIDNESTIFIVKNPVFHFKTKHIEIRHHFIRDAYEKKLIQVLKIHTDDNVADLLTKAFDVSSKELASPKQMALSKDISNLLIASRLPKTTLLTRFIQLLIDQQLDDMSHHKDIYDNPSLTKKVFANMKRVGTGFSRVVTLLFDNMLVLAANEVGLIQYDVQSITIPTEPSTSKPHKKHKPKKQQTQAPKVLSLEPLPKHLLPSPSNDPLPGGEDSLKLKELMDLCTHLSNKVLELKSKVIDIKSTYKERIEKLEGRVDKLKEENSVLKELHIVHSKVDTTAPVDVDDEEPAEVEEVLEVVTAAKLIVEVVTTARATTTAEATKIEQDEAFARQLEAGLNADIIWNAVMEQVKRSERLNDAVMKYQALKRKHLTEAQARKNMIIYLKNMIEEVNEKVIVPEKEVKVKGHKREEATPLASKISIVDYKIHFERNKPYFKIIRADGNHMLFLSFSTLLKNFDTEDLECLWKLVKERFEKTEPKNYIDDYLLKNLKIMFEQLDVEASVWRDQKGRYGLAKRYPLTHFTLEKMMSNVRLEVEEESEMSLERLSDDLLLMSFYIFFILGVDKGKLSGSPRRWLMKDMVQSIKAGNNVLNPMPLSEFNPSIGHVVKSAVDKALSFDVVKDTVSDVVKENPKDKTEIPKEKLKDKPKSVTDKASCVD</sequence>
<evidence type="ECO:0000256" key="2">
    <source>
        <dbReference type="SAM" id="MobiDB-lite"/>
    </source>
</evidence>
<dbReference type="InterPro" id="IPR013103">
    <property type="entry name" value="RVT_2"/>
</dbReference>
<reference evidence="4" key="1">
    <citation type="journal article" date="2019" name="Sci. Rep.">
        <title>Draft genome of Tanacetum cinerariifolium, the natural source of mosquito coil.</title>
        <authorList>
            <person name="Yamashiro T."/>
            <person name="Shiraishi A."/>
            <person name="Satake H."/>
            <person name="Nakayama K."/>
        </authorList>
    </citation>
    <scope>NUCLEOTIDE SEQUENCE</scope>
</reference>
<dbReference type="EMBL" id="BKCJ010007430">
    <property type="protein sequence ID" value="GEU77221.1"/>
    <property type="molecule type" value="Genomic_DNA"/>
</dbReference>
<feature type="compositionally biased region" description="Basic residues" evidence="2">
    <location>
        <begin position="1056"/>
        <end position="1065"/>
    </location>
</feature>
<dbReference type="PANTHER" id="PTHR11439">
    <property type="entry name" value="GAG-POL-RELATED RETROTRANSPOSON"/>
    <property type="match status" value="1"/>
</dbReference>
<feature type="compositionally biased region" description="Polar residues" evidence="2">
    <location>
        <begin position="631"/>
        <end position="644"/>
    </location>
</feature>
<feature type="region of interest" description="Disordered" evidence="2">
    <location>
        <begin position="189"/>
        <end position="233"/>
    </location>
</feature>